<gene>
    <name evidence="9" type="primary">lacF_6</name>
    <name evidence="9" type="ORF">PAA8504_04033</name>
</gene>
<dbReference type="InterPro" id="IPR051393">
    <property type="entry name" value="ABC_transporter_permease"/>
</dbReference>
<organism evidence="9 10">
    <name type="scientific">Palleronia abyssalis</name>
    <dbReference type="NCBI Taxonomy" id="1501240"/>
    <lineage>
        <taxon>Bacteria</taxon>
        <taxon>Pseudomonadati</taxon>
        <taxon>Pseudomonadota</taxon>
        <taxon>Alphaproteobacteria</taxon>
        <taxon>Rhodobacterales</taxon>
        <taxon>Roseobacteraceae</taxon>
        <taxon>Palleronia</taxon>
    </lineage>
</organism>
<feature type="transmembrane region" description="Helical" evidence="7">
    <location>
        <begin position="281"/>
        <end position="301"/>
    </location>
</feature>
<feature type="domain" description="ABC transmembrane type-1" evidence="8">
    <location>
        <begin position="99"/>
        <end position="333"/>
    </location>
</feature>
<evidence type="ECO:0000256" key="1">
    <source>
        <dbReference type="ARBA" id="ARBA00004651"/>
    </source>
</evidence>
<proteinExistence type="inferred from homology"/>
<evidence type="ECO:0000259" key="8">
    <source>
        <dbReference type="PROSITE" id="PS50928"/>
    </source>
</evidence>
<dbReference type="Gene3D" id="1.10.3720.10">
    <property type="entry name" value="MetI-like"/>
    <property type="match status" value="1"/>
</dbReference>
<feature type="transmembrane region" description="Helical" evidence="7">
    <location>
        <begin position="104"/>
        <end position="124"/>
    </location>
</feature>
<comment type="similarity">
    <text evidence="7">Belongs to the binding-protein-dependent transport system permease family.</text>
</comment>
<feature type="transmembrane region" description="Helical" evidence="7">
    <location>
        <begin position="254"/>
        <end position="275"/>
    </location>
</feature>
<evidence type="ECO:0000256" key="3">
    <source>
        <dbReference type="ARBA" id="ARBA00022475"/>
    </source>
</evidence>
<feature type="transmembrane region" description="Helical" evidence="7">
    <location>
        <begin position="136"/>
        <end position="156"/>
    </location>
</feature>
<feature type="transmembrane region" description="Helical" evidence="7">
    <location>
        <begin position="27"/>
        <end position="54"/>
    </location>
</feature>
<dbReference type="PANTHER" id="PTHR30193">
    <property type="entry name" value="ABC TRANSPORTER PERMEASE PROTEIN"/>
    <property type="match status" value="1"/>
</dbReference>
<dbReference type="PANTHER" id="PTHR30193:SF37">
    <property type="entry name" value="INNER MEMBRANE ABC TRANSPORTER PERMEASE PROTEIN YCJO"/>
    <property type="match status" value="1"/>
</dbReference>
<evidence type="ECO:0000313" key="10">
    <source>
        <dbReference type="Proteomes" id="UP000244912"/>
    </source>
</evidence>
<keyword evidence="10" id="KW-1185">Reference proteome</keyword>
<dbReference type="SUPFAM" id="SSF161098">
    <property type="entry name" value="MetI-like"/>
    <property type="match status" value="1"/>
</dbReference>
<reference evidence="9 10" key="1">
    <citation type="submission" date="2018-03" db="EMBL/GenBank/DDBJ databases">
        <authorList>
            <person name="Keele B.F."/>
        </authorList>
    </citation>
    <scope>NUCLEOTIDE SEQUENCE [LARGE SCALE GENOMIC DNA]</scope>
    <source>
        <strain evidence="9 10">CECT 8504</strain>
    </source>
</reference>
<sequence length="343" mass="38243">MLRVITPVMNLIEIPFRGAQRMLGVPLIAWVFLVPNILLFGLFAFLPVILNFVYGLTGGTNVLLADRPYIGAQNFNYLLSCDNHFDPNTCRDDKFWRAVYNTTLFVTLQVGFMIAFALTTALILNRDIRARGFFRSVFFFPVLLSPVVVALVWKWILQREGILNAFLDWLNQTWLIAALSGVTTALGGEALDVRGISWITDADWAFFWSVFISVWAHMGFYTLILLAGLQAIPRDVYEAATMDGASAWRTLRRITLPLLAPTMLVVLILALIKGVQTFDEVYAFTGGGPGTATTFIIQYIYEEGFAGQPRLYGLSAAASILLAVVLVVLTAIQLWLNRRSVDG</sequence>
<dbReference type="PROSITE" id="PS50928">
    <property type="entry name" value="ABC_TM1"/>
    <property type="match status" value="1"/>
</dbReference>
<feature type="transmembrane region" description="Helical" evidence="7">
    <location>
        <begin position="206"/>
        <end position="233"/>
    </location>
</feature>
<dbReference type="GO" id="GO:0055085">
    <property type="term" value="P:transmembrane transport"/>
    <property type="evidence" value="ECO:0007669"/>
    <property type="project" value="InterPro"/>
</dbReference>
<dbReference type="InterPro" id="IPR000515">
    <property type="entry name" value="MetI-like"/>
</dbReference>
<dbReference type="Proteomes" id="UP000244912">
    <property type="component" value="Unassembled WGS sequence"/>
</dbReference>
<evidence type="ECO:0000313" key="9">
    <source>
        <dbReference type="EMBL" id="SPJ26177.1"/>
    </source>
</evidence>
<evidence type="ECO:0000256" key="4">
    <source>
        <dbReference type="ARBA" id="ARBA00022692"/>
    </source>
</evidence>
<accession>A0A2R8C181</accession>
<dbReference type="Pfam" id="PF00528">
    <property type="entry name" value="BPD_transp_1"/>
    <property type="match status" value="1"/>
</dbReference>
<dbReference type="InterPro" id="IPR035906">
    <property type="entry name" value="MetI-like_sf"/>
</dbReference>
<evidence type="ECO:0000256" key="7">
    <source>
        <dbReference type="RuleBase" id="RU363032"/>
    </source>
</evidence>
<evidence type="ECO:0000256" key="2">
    <source>
        <dbReference type="ARBA" id="ARBA00022448"/>
    </source>
</evidence>
<dbReference type="GO" id="GO:0005886">
    <property type="term" value="C:plasma membrane"/>
    <property type="evidence" value="ECO:0007669"/>
    <property type="project" value="UniProtKB-SubCell"/>
</dbReference>
<dbReference type="OrthoDB" id="9805108at2"/>
<dbReference type="EMBL" id="ONZF01000015">
    <property type="protein sequence ID" value="SPJ26177.1"/>
    <property type="molecule type" value="Genomic_DNA"/>
</dbReference>
<protein>
    <submittedName>
        <fullName evidence="9">Lactose transport system permease protein LacF</fullName>
    </submittedName>
</protein>
<evidence type="ECO:0000256" key="5">
    <source>
        <dbReference type="ARBA" id="ARBA00022989"/>
    </source>
</evidence>
<keyword evidence="2 7" id="KW-0813">Transport</keyword>
<keyword evidence="4 7" id="KW-0812">Transmembrane</keyword>
<name>A0A2R8C181_9RHOB</name>
<feature type="transmembrane region" description="Helical" evidence="7">
    <location>
        <begin position="313"/>
        <end position="336"/>
    </location>
</feature>
<comment type="subcellular location">
    <subcellularLocation>
        <location evidence="1 7">Cell membrane</location>
        <topology evidence="1 7">Multi-pass membrane protein</topology>
    </subcellularLocation>
</comment>
<dbReference type="AlphaFoldDB" id="A0A2R8C181"/>
<keyword evidence="3" id="KW-1003">Cell membrane</keyword>
<evidence type="ECO:0000256" key="6">
    <source>
        <dbReference type="ARBA" id="ARBA00023136"/>
    </source>
</evidence>
<keyword evidence="5 7" id="KW-1133">Transmembrane helix</keyword>
<dbReference type="CDD" id="cd06261">
    <property type="entry name" value="TM_PBP2"/>
    <property type="match status" value="1"/>
</dbReference>
<dbReference type="RefSeq" id="WP_108895885.1">
    <property type="nucleotide sequence ID" value="NZ_ONZF01000015.1"/>
</dbReference>
<keyword evidence="6 7" id="KW-0472">Membrane</keyword>